<dbReference type="EMBL" id="GBRH01233288">
    <property type="protein sequence ID" value="JAD64607.1"/>
    <property type="molecule type" value="Transcribed_RNA"/>
</dbReference>
<reference evidence="1" key="2">
    <citation type="journal article" date="2015" name="Data Brief">
        <title>Shoot transcriptome of the giant reed, Arundo donax.</title>
        <authorList>
            <person name="Barrero R.A."/>
            <person name="Guerrero F.D."/>
            <person name="Moolhuijzen P."/>
            <person name="Goolsby J.A."/>
            <person name="Tidwell J."/>
            <person name="Bellgard S.E."/>
            <person name="Bellgard M.I."/>
        </authorList>
    </citation>
    <scope>NUCLEOTIDE SEQUENCE</scope>
    <source>
        <tissue evidence="1">Shoot tissue taken approximately 20 cm above the soil surface</tissue>
    </source>
</reference>
<evidence type="ECO:0000313" key="1">
    <source>
        <dbReference type="EMBL" id="JAD64607.1"/>
    </source>
</evidence>
<accession>A0A0A9BZE3</accession>
<sequence length="53" mass="5718">MACIQLEAGCTVLKEASRSGDYDLAPAGVLIRELLSLNLISVNTFVMAILHQQ</sequence>
<proteinExistence type="predicted"/>
<dbReference type="AlphaFoldDB" id="A0A0A9BZE3"/>
<name>A0A0A9BZE3_ARUDO</name>
<organism evidence="1">
    <name type="scientific">Arundo donax</name>
    <name type="common">Giant reed</name>
    <name type="synonym">Donax arundinaceus</name>
    <dbReference type="NCBI Taxonomy" id="35708"/>
    <lineage>
        <taxon>Eukaryota</taxon>
        <taxon>Viridiplantae</taxon>
        <taxon>Streptophyta</taxon>
        <taxon>Embryophyta</taxon>
        <taxon>Tracheophyta</taxon>
        <taxon>Spermatophyta</taxon>
        <taxon>Magnoliopsida</taxon>
        <taxon>Liliopsida</taxon>
        <taxon>Poales</taxon>
        <taxon>Poaceae</taxon>
        <taxon>PACMAD clade</taxon>
        <taxon>Arundinoideae</taxon>
        <taxon>Arundineae</taxon>
        <taxon>Arundo</taxon>
    </lineage>
</organism>
<protein>
    <submittedName>
        <fullName evidence="1">Uncharacterized protein</fullName>
    </submittedName>
</protein>
<reference evidence="1" key="1">
    <citation type="submission" date="2014-09" db="EMBL/GenBank/DDBJ databases">
        <authorList>
            <person name="Magalhaes I.L.F."/>
            <person name="Oliveira U."/>
            <person name="Santos F.R."/>
            <person name="Vidigal T.H.D.A."/>
            <person name="Brescovit A.D."/>
            <person name="Santos A.J."/>
        </authorList>
    </citation>
    <scope>NUCLEOTIDE SEQUENCE</scope>
    <source>
        <tissue evidence="1">Shoot tissue taken approximately 20 cm above the soil surface</tissue>
    </source>
</reference>